<evidence type="ECO:0000313" key="3">
    <source>
        <dbReference type="Proteomes" id="UP000325081"/>
    </source>
</evidence>
<organism evidence="2 3">
    <name type="scientific">Striga asiatica</name>
    <name type="common">Asiatic witchweed</name>
    <name type="synonym">Buchnera asiatica</name>
    <dbReference type="NCBI Taxonomy" id="4170"/>
    <lineage>
        <taxon>Eukaryota</taxon>
        <taxon>Viridiplantae</taxon>
        <taxon>Streptophyta</taxon>
        <taxon>Embryophyta</taxon>
        <taxon>Tracheophyta</taxon>
        <taxon>Spermatophyta</taxon>
        <taxon>Magnoliopsida</taxon>
        <taxon>eudicotyledons</taxon>
        <taxon>Gunneridae</taxon>
        <taxon>Pentapetalae</taxon>
        <taxon>asterids</taxon>
        <taxon>lamiids</taxon>
        <taxon>Lamiales</taxon>
        <taxon>Orobanchaceae</taxon>
        <taxon>Buchnereae</taxon>
        <taxon>Striga</taxon>
    </lineage>
</organism>
<name>A0A5A7RJL8_STRAF</name>
<reference evidence="3" key="1">
    <citation type="journal article" date="2019" name="Curr. Biol.">
        <title>Genome Sequence of Striga asiatica Provides Insight into the Evolution of Plant Parasitism.</title>
        <authorList>
            <person name="Yoshida S."/>
            <person name="Kim S."/>
            <person name="Wafula E.K."/>
            <person name="Tanskanen J."/>
            <person name="Kim Y.M."/>
            <person name="Honaas L."/>
            <person name="Yang Z."/>
            <person name="Spallek T."/>
            <person name="Conn C.E."/>
            <person name="Ichihashi Y."/>
            <person name="Cheong K."/>
            <person name="Cui S."/>
            <person name="Der J.P."/>
            <person name="Gundlach H."/>
            <person name="Jiao Y."/>
            <person name="Hori C."/>
            <person name="Ishida J.K."/>
            <person name="Kasahara H."/>
            <person name="Kiba T."/>
            <person name="Kim M.S."/>
            <person name="Koo N."/>
            <person name="Laohavisit A."/>
            <person name="Lee Y.H."/>
            <person name="Lumba S."/>
            <person name="McCourt P."/>
            <person name="Mortimer J.C."/>
            <person name="Mutuku J.M."/>
            <person name="Nomura T."/>
            <person name="Sasaki-Sekimoto Y."/>
            <person name="Seto Y."/>
            <person name="Wang Y."/>
            <person name="Wakatake T."/>
            <person name="Sakakibara H."/>
            <person name="Demura T."/>
            <person name="Yamaguchi S."/>
            <person name="Yoneyama K."/>
            <person name="Manabe R.I."/>
            <person name="Nelson D.C."/>
            <person name="Schulman A.H."/>
            <person name="Timko M.P."/>
            <person name="dePamphilis C.W."/>
            <person name="Choi D."/>
            <person name="Shirasu K."/>
        </authorList>
    </citation>
    <scope>NUCLEOTIDE SEQUENCE [LARGE SCALE GENOMIC DNA]</scope>
    <source>
        <strain evidence="3">cv. UVA1</strain>
    </source>
</reference>
<protein>
    <submittedName>
        <fullName evidence="2">4-diphosphocytidyl-2-C-methyl-D-erythritolkinase</fullName>
    </submittedName>
</protein>
<keyword evidence="2" id="KW-0808">Transferase</keyword>
<gene>
    <name evidence="2" type="ORF">STAS_35262</name>
</gene>
<dbReference type="AlphaFoldDB" id="A0A5A7RJL8"/>
<feature type="compositionally biased region" description="Polar residues" evidence="1">
    <location>
        <begin position="107"/>
        <end position="122"/>
    </location>
</feature>
<dbReference type="GO" id="GO:0016301">
    <property type="term" value="F:kinase activity"/>
    <property type="evidence" value="ECO:0007669"/>
    <property type="project" value="UniProtKB-KW"/>
</dbReference>
<proteinExistence type="predicted"/>
<keyword evidence="2" id="KW-0418">Kinase</keyword>
<comment type="caution">
    <text evidence="2">The sequence shown here is derived from an EMBL/GenBank/DDBJ whole genome shotgun (WGS) entry which is preliminary data.</text>
</comment>
<accession>A0A5A7RJL8</accession>
<evidence type="ECO:0000313" key="2">
    <source>
        <dbReference type="EMBL" id="GER57447.1"/>
    </source>
</evidence>
<feature type="region of interest" description="Disordered" evidence="1">
    <location>
        <begin position="21"/>
        <end position="44"/>
    </location>
</feature>
<keyword evidence="3" id="KW-1185">Reference proteome</keyword>
<evidence type="ECO:0000256" key="1">
    <source>
        <dbReference type="SAM" id="MobiDB-lite"/>
    </source>
</evidence>
<feature type="region of interest" description="Disordered" evidence="1">
    <location>
        <begin position="107"/>
        <end position="130"/>
    </location>
</feature>
<dbReference type="Proteomes" id="UP000325081">
    <property type="component" value="Unassembled WGS sequence"/>
</dbReference>
<dbReference type="EMBL" id="BKCP01013292">
    <property type="protein sequence ID" value="GER57447.1"/>
    <property type="molecule type" value="Genomic_DNA"/>
</dbReference>
<sequence length="130" mass="14135">MKSKLGEAQIATHLQLITSQSEPNFPTEQLTKTPSTQDPTLPTSNITVLSPFPITKIFLPIPTSRHGGKTRWVDILLTAIHSRTSSCHIISLKPDTWSKTYNLPSITTAGPRQPDATSSSPCCQIPLEGS</sequence>